<gene>
    <name evidence="1" type="ORF">Taro_054390</name>
</gene>
<proteinExistence type="predicted"/>
<dbReference type="EMBL" id="NMUH01010899">
    <property type="protein sequence ID" value="MQM21351.1"/>
    <property type="molecule type" value="Genomic_DNA"/>
</dbReference>
<accession>A0A843XQF1</accession>
<name>A0A843XQF1_COLES</name>
<dbReference type="AlphaFoldDB" id="A0A843XQF1"/>
<evidence type="ECO:0000313" key="2">
    <source>
        <dbReference type="Proteomes" id="UP000652761"/>
    </source>
</evidence>
<organism evidence="1 2">
    <name type="scientific">Colocasia esculenta</name>
    <name type="common">Wild taro</name>
    <name type="synonym">Arum esculentum</name>
    <dbReference type="NCBI Taxonomy" id="4460"/>
    <lineage>
        <taxon>Eukaryota</taxon>
        <taxon>Viridiplantae</taxon>
        <taxon>Streptophyta</taxon>
        <taxon>Embryophyta</taxon>
        <taxon>Tracheophyta</taxon>
        <taxon>Spermatophyta</taxon>
        <taxon>Magnoliopsida</taxon>
        <taxon>Liliopsida</taxon>
        <taxon>Araceae</taxon>
        <taxon>Aroideae</taxon>
        <taxon>Colocasieae</taxon>
        <taxon>Colocasia</taxon>
    </lineage>
</organism>
<reference evidence="1" key="1">
    <citation type="submission" date="2017-07" db="EMBL/GenBank/DDBJ databases">
        <title>Taro Niue Genome Assembly and Annotation.</title>
        <authorList>
            <person name="Atibalentja N."/>
            <person name="Keating K."/>
            <person name="Fields C.J."/>
        </authorList>
    </citation>
    <scope>NUCLEOTIDE SEQUENCE</scope>
    <source>
        <strain evidence="1">Niue_2</strain>
        <tissue evidence="1">Leaf</tissue>
    </source>
</reference>
<protein>
    <submittedName>
        <fullName evidence="1">Uncharacterized protein</fullName>
    </submittedName>
</protein>
<keyword evidence="2" id="KW-1185">Reference proteome</keyword>
<sequence>MIWRDPKIRENSLRPFGLYLSLKVYRVLKVQPAHRQRTCAKAKKTYEGLDKESLAQSRVFPMERWSMPRENHVATGLTGAFRSRRES</sequence>
<evidence type="ECO:0000313" key="1">
    <source>
        <dbReference type="EMBL" id="MQM21351.1"/>
    </source>
</evidence>
<comment type="caution">
    <text evidence="1">The sequence shown here is derived from an EMBL/GenBank/DDBJ whole genome shotgun (WGS) entry which is preliminary data.</text>
</comment>
<dbReference type="Proteomes" id="UP000652761">
    <property type="component" value="Unassembled WGS sequence"/>
</dbReference>